<dbReference type="EMBL" id="VSSQ01130121">
    <property type="protein sequence ID" value="MPN57947.1"/>
    <property type="molecule type" value="Genomic_DNA"/>
</dbReference>
<gene>
    <name evidence="1" type="ORF">SDC9_205643</name>
</gene>
<name>A0A645J3H0_9ZZZZ</name>
<sequence length="79" mass="8844">MIALFQLFCSLNTGFYHFVRSNRRVFQRRIGFRAAVVPAGRIKNLQIALFHIVLKGATGADADEILDAAAGKLFHRNGR</sequence>
<proteinExistence type="predicted"/>
<accession>A0A645J3H0</accession>
<comment type="caution">
    <text evidence="1">The sequence shown here is derived from an EMBL/GenBank/DDBJ whole genome shotgun (WGS) entry which is preliminary data.</text>
</comment>
<protein>
    <submittedName>
        <fullName evidence="1">Uncharacterized protein</fullName>
    </submittedName>
</protein>
<evidence type="ECO:0000313" key="1">
    <source>
        <dbReference type="EMBL" id="MPN57947.1"/>
    </source>
</evidence>
<reference evidence="1" key="1">
    <citation type="submission" date="2019-08" db="EMBL/GenBank/DDBJ databases">
        <authorList>
            <person name="Kucharzyk K."/>
            <person name="Murdoch R.W."/>
            <person name="Higgins S."/>
            <person name="Loffler F."/>
        </authorList>
    </citation>
    <scope>NUCLEOTIDE SEQUENCE</scope>
</reference>
<dbReference type="AlphaFoldDB" id="A0A645J3H0"/>
<organism evidence="1">
    <name type="scientific">bioreactor metagenome</name>
    <dbReference type="NCBI Taxonomy" id="1076179"/>
    <lineage>
        <taxon>unclassified sequences</taxon>
        <taxon>metagenomes</taxon>
        <taxon>ecological metagenomes</taxon>
    </lineage>
</organism>